<protein>
    <recommendedName>
        <fullName evidence="9">Glutamyl-tRNA(Gln) amidotransferase subunit B, chloroplastic/mitochondrial</fullName>
        <shortName evidence="9">Glu-AdT subunit B</shortName>
        <ecNumber evidence="9">6.3.5.-</ecNumber>
    </recommendedName>
</protein>
<reference evidence="12 13" key="1">
    <citation type="journal article" date="2024" name="Nat. Commun.">
        <title>Phylogenomics reveals the evolutionary origins of lichenization in chlorophyte algae.</title>
        <authorList>
            <person name="Puginier C."/>
            <person name="Libourel C."/>
            <person name="Otte J."/>
            <person name="Skaloud P."/>
            <person name="Haon M."/>
            <person name="Grisel S."/>
            <person name="Petersen M."/>
            <person name="Berrin J.G."/>
            <person name="Delaux P.M."/>
            <person name="Dal Grande F."/>
            <person name="Keller J."/>
        </authorList>
    </citation>
    <scope>NUCLEOTIDE SEQUENCE [LARGE SCALE GENOMIC DNA]</scope>
    <source>
        <strain evidence="12 13">SAG 2036</strain>
    </source>
</reference>
<dbReference type="PROSITE" id="PS01234">
    <property type="entry name" value="GATB"/>
    <property type="match status" value="1"/>
</dbReference>
<dbReference type="InterPro" id="IPR006075">
    <property type="entry name" value="Asn/Gln-tRNA_Trfase_suB/E_cat"/>
</dbReference>
<proteinExistence type="inferred from homology"/>
<comment type="similarity">
    <text evidence="1 9">Belongs to the GatB/GatE family. GatB subfamily.</text>
</comment>
<keyword evidence="5 9" id="KW-0648">Protein biosynthesis</keyword>
<comment type="catalytic activity">
    <reaction evidence="7">
        <text>L-aspartyl-tRNA(Asn) + L-glutamine + ATP + H2O = L-asparaginyl-tRNA(Asn) + L-glutamate + ADP + phosphate + 2 H(+)</text>
        <dbReference type="Rhea" id="RHEA:14513"/>
        <dbReference type="Rhea" id="RHEA-COMP:9674"/>
        <dbReference type="Rhea" id="RHEA-COMP:9677"/>
        <dbReference type="ChEBI" id="CHEBI:15377"/>
        <dbReference type="ChEBI" id="CHEBI:15378"/>
        <dbReference type="ChEBI" id="CHEBI:29985"/>
        <dbReference type="ChEBI" id="CHEBI:30616"/>
        <dbReference type="ChEBI" id="CHEBI:43474"/>
        <dbReference type="ChEBI" id="CHEBI:58359"/>
        <dbReference type="ChEBI" id="CHEBI:78515"/>
        <dbReference type="ChEBI" id="CHEBI:78516"/>
        <dbReference type="ChEBI" id="CHEBI:456216"/>
    </reaction>
</comment>
<organism evidence="12 13">
    <name type="scientific">Symbiochloris irregularis</name>
    <dbReference type="NCBI Taxonomy" id="706552"/>
    <lineage>
        <taxon>Eukaryota</taxon>
        <taxon>Viridiplantae</taxon>
        <taxon>Chlorophyta</taxon>
        <taxon>core chlorophytes</taxon>
        <taxon>Trebouxiophyceae</taxon>
        <taxon>Trebouxiales</taxon>
        <taxon>Trebouxiaceae</taxon>
        <taxon>Symbiochloris</taxon>
    </lineage>
</organism>
<keyword evidence="3 9" id="KW-0547">Nucleotide-binding</keyword>
<evidence type="ECO:0000259" key="11">
    <source>
        <dbReference type="SMART" id="SM00845"/>
    </source>
</evidence>
<sequence>MLLVGRGALPFPCCLLISLRDLGLQRHITYCRAAIHPLSGRAARRAPAGRNTTTAAAVAAPEQSKHQTKQNKGGQQAAKTAWEAIVGIECHIQLNTRTKAFCSCSNQFGGQPNAHVCPVCLAHPGALPVLNQETVHKGMLASLALNCSIAHTSKFDRKQYFYPDLPKGYQISQYDIPLGSSGSLELMFKDGTKRQVSIERAHLEEDAGKLVHGGSDQLSGSTHSLVDYNRAGVPLLEVVSGPDLRSGREAAAYAAELHRIMSLVGVIDVHAQDAVMRCDVNVSVRKKGEEQLRTRVEVKNMNSLSAIQKAVEYEMERQVELIESGRESEIVQETRLFDEDKGHTFSMRKKEGLADYRYFPEPDLPLLQIEENIISEVKDSLPEMPSAARQRLLQLKLPIADVLTLTDDMETATYLSAVLAAGAPPKQAANWVMGDLLGYCKEHKAHIGDLDLTPQLLAEMITLIESGTISGKIGKQILPDLIKGKVSPGSLEKWVKTEGLAQISDEATIAAMIDEVLASKPQELEQYRGGKTKLQGFFVGLVMKESQGRVNPAIMNKILMQRLQATKS</sequence>
<evidence type="ECO:0000256" key="10">
    <source>
        <dbReference type="SAM" id="MobiDB-lite"/>
    </source>
</evidence>
<comment type="catalytic activity">
    <reaction evidence="8 9">
        <text>L-glutamyl-tRNA(Gln) + L-glutamine + ATP + H2O = L-glutaminyl-tRNA(Gln) + L-glutamate + ADP + phosphate + H(+)</text>
        <dbReference type="Rhea" id="RHEA:17521"/>
        <dbReference type="Rhea" id="RHEA-COMP:9681"/>
        <dbReference type="Rhea" id="RHEA-COMP:9684"/>
        <dbReference type="ChEBI" id="CHEBI:15377"/>
        <dbReference type="ChEBI" id="CHEBI:15378"/>
        <dbReference type="ChEBI" id="CHEBI:29985"/>
        <dbReference type="ChEBI" id="CHEBI:30616"/>
        <dbReference type="ChEBI" id="CHEBI:43474"/>
        <dbReference type="ChEBI" id="CHEBI:58359"/>
        <dbReference type="ChEBI" id="CHEBI:78520"/>
        <dbReference type="ChEBI" id="CHEBI:78521"/>
        <dbReference type="ChEBI" id="CHEBI:456216"/>
    </reaction>
</comment>
<dbReference type="NCBIfam" id="NF004014">
    <property type="entry name" value="PRK05477.1-4"/>
    <property type="match status" value="1"/>
</dbReference>
<dbReference type="EC" id="6.3.5.-" evidence="9"/>
<dbReference type="GO" id="GO:0030956">
    <property type="term" value="C:glutamyl-tRNA(Gln) amidotransferase complex"/>
    <property type="evidence" value="ECO:0007669"/>
    <property type="project" value="UniProtKB-UniRule"/>
</dbReference>
<evidence type="ECO:0000256" key="7">
    <source>
        <dbReference type="ARBA" id="ARBA00047380"/>
    </source>
</evidence>
<evidence type="ECO:0000313" key="12">
    <source>
        <dbReference type="EMBL" id="KAK9809419.1"/>
    </source>
</evidence>
<dbReference type="InterPro" id="IPR017958">
    <property type="entry name" value="Gln-tRNA_amidoTrfase_suB_CS"/>
</dbReference>
<dbReference type="InterPro" id="IPR014746">
    <property type="entry name" value="Gln_synth/guanido_kin_cat_dom"/>
</dbReference>
<feature type="compositionally biased region" description="Low complexity" evidence="10">
    <location>
        <begin position="45"/>
        <end position="57"/>
    </location>
</feature>
<keyword evidence="13" id="KW-1185">Reference proteome</keyword>
<keyword evidence="9" id="KW-0150">Chloroplast</keyword>
<dbReference type="InterPro" id="IPR003789">
    <property type="entry name" value="Asn/Gln_tRNA_amidoTrase-B-like"/>
</dbReference>
<dbReference type="GO" id="GO:0032543">
    <property type="term" value="P:mitochondrial translation"/>
    <property type="evidence" value="ECO:0007669"/>
    <property type="project" value="UniProtKB-UniRule"/>
</dbReference>
<feature type="domain" description="Asn/Gln amidotransferase" evidence="11">
    <location>
        <begin position="413"/>
        <end position="563"/>
    </location>
</feature>
<dbReference type="FunFam" id="1.10.10.410:FF:000001">
    <property type="entry name" value="Aspartyl/glutamyl-tRNA(Asn/Gln) amidotransferase subunit B"/>
    <property type="match status" value="1"/>
</dbReference>
<dbReference type="SUPFAM" id="SSF55931">
    <property type="entry name" value="Glutamine synthetase/guanido kinase"/>
    <property type="match status" value="1"/>
</dbReference>
<dbReference type="NCBIfam" id="TIGR00133">
    <property type="entry name" value="gatB"/>
    <property type="match status" value="1"/>
</dbReference>
<dbReference type="GO" id="GO:0070681">
    <property type="term" value="P:glutaminyl-tRNAGln biosynthesis via transamidation"/>
    <property type="evidence" value="ECO:0007669"/>
    <property type="project" value="UniProtKB-UniRule"/>
</dbReference>
<comment type="subcellular location">
    <subcellularLocation>
        <location evidence="9">Mitochondrion</location>
    </subcellularLocation>
    <subcellularLocation>
        <location evidence="9">Plastid</location>
        <location evidence="9">Chloroplast</location>
    </subcellularLocation>
</comment>
<dbReference type="GO" id="GO:0009507">
    <property type="term" value="C:chloroplast"/>
    <property type="evidence" value="ECO:0007669"/>
    <property type="project" value="UniProtKB-SubCell"/>
</dbReference>
<evidence type="ECO:0000313" key="13">
    <source>
        <dbReference type="Proteomes" id="UP001465755"/>
    </source>
</evidence>
<keyword evidence="9" id="KW-0934">Plastid</keyword>
<accession>A0AAW1PMU0</accession>
<evidence type="ECO:0000256" key="1">
    <source>
        <dbReference type="ARBA" id="ARBA00005306"/>
    </source>
</evidence>
<comment type="caution">
    <text evidence="12">The sequence shown here is derived from an EMBL/GenBank/DDBJ whole genome shotgun (WGS) entry which is preliminary data.</text>
</comment>
<evidence type="ECO:0000256" key="6">
    <source>
        <dbReference type="ARBA" id="ARBA00023128"/>
    </source>
</evidence>
<dbReference type="HAMAP" id="MF_00121">
    <property type="entry name" value="GatB"/>
    <property type="match status" value="1"/>
</dbReference>
<dbReference type="Pfam" id="PF02934">
    <property type="entry name" value="GatB_N"/>
    <property type="match status" value="1"/>
</dbReference>
<keyword evidence="2 9" id="KW-0436">Ligase</keyword>
<dbReference type="AlphaFoldDB" id="A0AAW1PMU0"/>
<dbReference type="InterPro" id="IPR023168">
    <property type="entry name" value="GatB_Yqey_C_2"/>
</dbReference>
<evidence type="ECO:0000256" key="4">
    <source>
        <dbReference type="ARBA" id="ARBA00022840"/>
    </source>
</evidence>
<dbReference type="GO" id="GO:0050567">
    <property type="term" value="F:glutaminyl-tRNA synthase (glutamine-hydrolyzing) activity"/>
    <property type="evidence" value="ECO:0007669"/>
    <property type="project" value="UniProtKB-UniRule"/>
</dbReference>
<evidence type="ECO:0000256" key="8">
    <source>
        <dbReference type="ARBA" id="ARBA00047913"/>
    </source>
</evidence>
<dbReference type="Gene3D" id="1.10.10.410">
    <property type="match status" value="1"/>
</dbReference>
<dbReference type="GO" id="GO:0005524">
    <property type="term" value="F:ATP binding"/>
    <property type="evidence" value="ECO:0007669"/>
    <property type="project" value="UniProtKB-KW"/>
</dbReference>
<dbReference type="PANTHER" id="PTHR11659">
    <property type="entry name" value="GLUTAMYL-TRNA GLN AMIDOTRANSFERASE SUBUNIT B MITOCHONDRIAL AND PROKARYOTIC PET112-RELATED"/>
    <property type="match status" value="1"/>
</dbReference>
<evidence type="ECO:0000256" key="2">
    <source>
        <dbReference type="ARBA" id="ARBA00022598"/>
    </source>
</evidence>
<name>A0AAW1PMU0_9CHLO</name>
<evidence type="ECO:0000256" key="3">
    <source>
        <dbReference type="ARBA" id="ARBA00022741"/>
    </source>
</evidence>
<evidence type="ECO:0000256" key="9">
    <source>
        <dbReference type="HAMAP-Rule" id="MF_03147"/>
    </source>
</evidence>
<dbReference type="Pfam" id="PF02637">
    <property type="entry name" value="GatB_Yqey"/>
    <property type="match status" value="1"/>
</dbReference>
<feature type="region of interest" description="Disordered" evidence="10">
    <location>
        <begin position="42"/>
        <end position="75"/>
    </location>
</feature>
<dbReference type="NCBIfam" id="NF004012">
    <property type="entry name" value="PRK05477.1-2"/>
    <property type="match status" value="1"/>
</dbReference>
<dbReference type="InterPro" id="IPR017959">
    <property type="entry name" value="Asn/Gln-tRNA_amidoTrfase_suB/E"/>
</dbReference>
<comment type="subunit">
    <text evidence="9">Subunit of the heterotrimeric GatCAB amidotransferase (AdT) complex, composed of A, B and C subunits.</text>
</comment>
<evidence type="ECO:0000256" key="5">
    <source>
        <dbReference type="ARBA" id="ARBA00022917"/>
    </source>
</evidence>
<keyword evidence="4 9" id="KW-0067">ATP-binding</keyword>
<dbReference type="GO" id="GO:0005739">
    <property type="term" value="C:mitochondrion"/>
    <property type="evidence" value="ECO:0007669"/>
    <property type="project" value="UniProtKB-SubCell"/>
</dbReference>
<dbReference type="Proteomes" id="UP001465755">
    <property type="component" value="Unassembled WGS sequence"/>
</dbReference>
<keyword evidence="6 9" id="KW-0496">Mitochondrion</keyword>
<dbReference type="InterPro" id="IPR018027">
    <property type="entry name" value="Asn/Gln_amidotransferase"/>
</dbReference>
<dbReference type="PANTHER" id="PTHR11659:SF0">
    <property type="entry name" value="GLUTAMYL-TRNA(GLN) AMIDOTRANSFERASE SUBUNIT B, MITOCHONDRIAL"/>
    <property type="match status" value="1"/>
</dbReference>
<gene>
    <name evidence="9" type="primary">GATB</name>
    <name evidence="12" type="ORF">WJX73_004700</name>
</gene>
<dbReference type="InterPro" id="IPR004413">
    <property type="entry name" value="GatB"/>
</dbReference>
<dbReference type="EMBL" id="JALJOQ010000020">
    <property type="protein sequence ID" value="KAK9809419.1"/>
    <property type="molecule type" value="Genomic_DNA"/>
</dbReference>
<dbReference type="SUPFAM" id="SSF89095">
    <property type="entry name" value="GatB/YqeY motif"/>
    <property type="match status" value="1"/>
</dbReference>
<comment type="function">
    <text evidence="9">Allows the formation of correctly charged Gln-tRNA(Gln) through the transamidation of misacylated Glu-tRNA(Gln) in chloroplasts and mitochondria. The reaction takes place in the presence of glutamine and ATP through an activated gamma-phospho-Glu-tRNA(Gln).</text>
</comment>
<dbReference type="SMART" id="SM00845">
    <property type="entry name" value="GatB_Yqey"/>
    <property type="match status" value="1"/>
</dbReference>